<dbReference type="InterPro" id="IPR018337">
    <property type="entry name" value="Cell_wall/Cho-bd_repeat"/>
</dbReference>
<reference evidence="5" key="2">
    <citation type="submission" date="2011-10" db="EMBL/GenBank/DDBJ databases">
        <title>The Genome Sequence of Granulicatella elegans ATCC 700633.</title>
        <authorList>
            <consortium name="The Broad Institute Genome Sequencing Platform"/>
            <consortium name="The Broad Institute Genome Sequencing Center for Infectious Disease"/>
            <person name="Earl A."/>
            <person name="Ward D."/>
            <person name="Feldgarden M."/>
            <person name="Gevers D."/>
            <person name="Sibley C.D."/>
            <person name="Field T.R."/>
            <person name="Grinwis M."/>
            <person name="Eshaghurshan C.S."/>
            <person name="Surette M.G."/>
            <person name="Young S.K."/>
            <person name="Zeng Q."/>
            <person name="Gargeya S."/>
            <person name="Fitzgerald M."/>
            <person name="Haas B."/>
            <person name="Abouelleil A."/>
            <person name="Alvarado L."/>
            <person name="Arachchi H.M."/>
            <person name="Berlin A."/>
            <person name="Brown A."/>
            <person name="Chapman S.B."/>
            <person name="Chen Z."/>
            <person name="Dunbar C."/>
            <person name="Freedman E."/>
            <person name="Gearin G."/>
            <person name="Goldberg J."/>
            <person name="Griggs A."/>
            <person name="Gujja S."/>
            <person name="Heiman D."/>
            <person name="Howarth C."/>
            <person name="Larson L."/>
            <person name="Lui A."/>
            <person name="MacDonald P.J.P."/>
            <person name="Montmayeur A."/>
            <person name="Murphy C."/>
            <person name="Neiman D."/>
            <person name="Pearson M."/>
            <person name="Priest M."/>
            <person name="Roberts A."/>
            <person name="Saif S."/>
            <person name="Shea T."/>
            <person name="Shenoy N."/>
            <person name="Sisk P."/>
            <person name="Stolte C."/>
            <person name="Sykes S."/>
            <person name="Wortman J."/>
            <person name="Nusbaum C."/>
            <person name="Birren B."/>
        </authorList>
    </citation>
    <scope>NUCLEOTIDE SEQUENCE [LARGE SCALE GENOMIC DNA]</scope>
    <source>
        <strain evidence="5">ATCC 700633</strain>
    </source>
</reference>
<feature type="repeat" description="Cell wall-binding" evidence="2">
    <location>
        <begin position="884"/>
        <end position="905"/>
    </location>
</feature>
<dbReference type="Gene3D" id="2.10.270.10">
    <property type="entry name" value="Cholin Binding"/>
    <property type="match status" value="1"/>
</dbReference>
<gene>
    <name evidence="5" type="ORF">HMPREF0446_01454</name>
</gene>
<keyword evidence="6" id="KW-1185">Reference proteome</keyword>
<name>D0BNB9_9LACT</name>
<feature type="coiled-coil region" evidence="3">
    <location>
        <begin position="375"/>
        <end position="402"/>
    </location>
</feature>
<proteinExistence type="predicted"/>
<feature type="repeat" description="Cell wall-binding" evidence="2">
    <location>
        <begin position="907"/>
        <end position="926"/>
    </location>
</feature>
<dbReference type="EMBL" id="ACRF02000003">
    <property type="protein sequence ID" value="EEW92609.1"/>
    <property type="molecule type" value="Genomic_DNA"/>
</dbReference>
<dbReference type="Pfam" id="PF19085">
    <property type="entry name" value="Choline_bind_2"/>
    <property type="match status" value="1"/>
</dbReference>
<sequence length="944" mass="110651">MKVNHKSLKLGVAFALVSTVGITSAEIIKHELSKPIIAVEETTTTTATESPEKIKYKKEVQEFSKTMRPVVAKYGITNEKLDELVNKWVEKRIYQGYRDEFNDEVKKLFIETVIDSTAYNFILNSLDKAIDIVQNANYFESTQKEKWIAEMREYKGDLKDSYTEDYPFHTDSYSRTRYYQDDRKDLLTNYPTILDNTIQYVREYRIYRNTSKLYNHEIESIIGYAEMKEEQEINQDSSLSEQQKKQLLQKIDNILEVKYALGDNIVPFETINDIILEIRKVHTNANGSEYEEPFSKEKVKKYIDRIVQEKTEFKVKELTLDAKTQFEEYGNSQKTKLLEEGISEEDFNNILKSSFEKASKNARYYYRLNRETELNYILRNAKNELQNEVESLKAKSKVKEALNSYVNSKKQELENSGITDEKINEIITKLIGNLNYNKRYDQKFDEKVEELISEYKKFFDGNIKIYLTPLRIKNSLKESYKLYIQELEKYGFNDSLNNSLINEIVEFIDKDLRYGENSEQYYERLLNVAKSEYQEKVLEEVIKIKVSKFREEQEKLILADNRYTDVEKEKVISEIRMNLGAPVIHFLRNKLNNNAKEFDKLSLTQKIEKMLSLVNDNIQNTHFTAPMNKNKYTVNNVALNEKLEINQDSSLSLSEKLALQLKVDELAEKVIKKIETLNLIGVNREGIPRSITIEELAVFIEQIQNIHNAKVVNNANEGFKPKEEKIEKPLLEKPAPTQPVDNGGTITEKPSVLPELKSVQPTETTSTIELKPVASKEKEEKTTEVVSNKVETTKENEETTKEVVSRNKWEKKGNRWYYVDNDGKAVSKQWIGSYYIKADKTMAENEWIYDAKYNSWFYLDENGHYVENTWKDQYYLKSGGYMAKNEWIFDSSYNSWYYLNEDGSYARNQWIQSNGKWYYVLSNGKMAKNTVIDGYQLNENGEWV</sequence>
<dbReference type="RefSeq" id="WP_006703730.1">
    <property type="nucleotide sequence ID" value="NZ_KI391971.1"/>
</dbReference>
<dbReference type="AlphaFoldDB" id="D0BNB9"/>
<evidence type="ECO:0000313" key="5">
    <source>
        <dbReference type="EMBL" id="EEW92609.1"/>
    </source>
</evidence>
<organism evidence="5 6">
    <name type="scientific">Granulicatella elegans ATCC 700633</name>
    <dbReference type="NCBI Taxonomy" id="626369"/>
    <lineage>
        <taxon>Bacteria</taxon>
        <taxon>Bacillati</taxon>
        <taxon>Bacillota</taxon>
        <taxon>Bacilli</taxon>
        <taxon>Lactobacillales</taxon>
        <taxon>Carnobacteriaceae</taxon>
        <taxon>Granulicatella</taxon>
    </lineage>
</organism>
<dbReference type="PROSITE" id="PS51170">
    <property type="entry name" value="CW"/>
    <property type="match status" value="2"/>
</dbReference>
<accession>D0BNB9</accession>
<dbReference type="Pfam" id="PF01473">
    <property type="entry name" value="Choline_bind_1"/>
    <property type="match status" value="3"/>
</dbReference>
<evidence type="ECO:0000256" key="1">
    <source>
        <dbReference type="ARBA" id="ARBA00022737"/>
    </source>
</evidence>
<protein>
    <submittedName>
        <fullName evidence="5">Uncharacterized protein</fullName>
    </submittedName>
</protein>
<evidence type="ECO:0000313" key="6">
    <source>
        <dbReference type="Proteomes" id="UP000002939"/>
    </source>
</evidence>
<evidence type="ECO:0000256" key="2">
    <source>
        <dbReference type="PROSITE-ProRule" id="PRU00591"/>
    </source>
</evidence>
<comment type="caution">
    <text evidence="5">The sequence shown here is derived from an EMBL/GenBank/DDBJ whole genome shotgun (WGS) entry which is preliminary data.</text>
</comment>
<dbReference type="eggNOG" id="COG5263">
    <property type="taxonomic scope" value="Bacteria"/>
</dbReference>
<dbReference type="SUPFAM" id="SSF69360">
    <property type="entry name" value="Cell wall binding repeat"/>
    <property type="match status" value="1"/>
</dbReference>
<evidence type="ECO:0000256" key="3">
    <source>
        <dbReference type="SAM" id="Coils"/>
    </source>
</evidence>
<feature type="compositionally biased region" description="Polar residues" evidence="4">
    <location>
        <begin position="759"/>
        <end position="768"/>
    </location>
</feature>
<keyword evidence="1" id="KW-0677">Repeat</keyword>
<evidence type="ECO:0000256" key="4">
    <source>
        <dbReference type="SAM" id="MobiDB-lite"/>
    </source>
</evidence>
<feature type="region of interest" description="Disordered" evidence="4">
    <location>
        <begin position="732"/>
        <end position="793"/>
    </location>
</feature>
<keyword evidence="3" id="KW-0175">Coiled coil</keyword>
<dbReference type="Proteomes" id="UP000002939">
    <property type="component" value="Unassembled WGS sequence"/>
</dbReference>
<dbReference type="HOGENOM" id="CLU_311179_0_0_9"/>
<reference evidence="5" key="1">
    <citation type="submission" date="2009-09" db="EMBL/GenBank/DDBJ databases">
        <authorList>
            <consortium name="The Broad Institute Genome Sequencing Platform"/>
            <person name="Ward D."/>
            <person name="Feldgarden M."/>
            <person name="Earl A."/>
            <person name="Young S.K."/>
            <person name="Zeng Q."/>
            <person name="Koehrsen M."/>
            <person name="Alvarado L."/>
            <person name="Berlin A."/>
            <person name="Bochicchio J."/>
            <person name="Borenstein D."/>
            <person name="Chapman S.B."/>
            <person name="Chen Z."/>
            <person name="Engels R."/>
            <person name="Freedman E."/>
            <person name="Gellesch M."/>
            <person name="Goldberg J."/>
            <person name="Griggs A."/>
            <person name="Gujja S."/>
            <person name="Heilman E."/>
            <person name="Heiman D."/>
            <person name="Hepburn T."/>
            <person name="Howarth C."/>
            <person name="Jen D."/>
            <person name="Larson L."/>
            <person name="Lewis B."/>
            <person name="Mehta T."/>
            <person name="Park D."/>
            <person name="Pearson M."/>
            <person name="Roberts A."/>
            <person name="Saif S."/>
            <person name="Shea T."/>
            <person name="Shenoy N."/>
            <person name="Sisk P."/>
            <person name="Stolte C."/>
            <person name="Sykes S."/>
            <person name="Thomson T."/>
            <person name="Walk T."/>
            <person name="White J."/>
            <person name="Yandava C."/>
            <person name="Sibley C.D."/>
            <person name="Field T.R."/>
            <person name="Grinwis M."/>
            <person name="Eshaghurshan C.S."/>
            <person name="Surette M.G."/>
            <person name="Haas B."/>
            <person name="Nusbaum C."/>
            <person name="Birren B."/>
        </authorList>
    </citation>
    <scope>NUCLEOTIDE SEQUENCE [LARGE SCALE GENOMIC DNA]</scope>
    <source>
        <strain evidence="5">ATCC 700633</strain>
    </source>
</reference>
<feature type="compositionally biased region" description="Basic and acidic residues" evidence="4">
    <location>
        <begin position="774"/>
        <end position="783"/>
    </location>
</feature>
<dbReference type="STRING" id="626369.HMPREF0446_01454"/>